<evidence type="ECO:0000256" key="3">
    <source>
        <dbReference type="ARBA" id="ARBA00023125"/>
    </source>
</evidence>
<sequence>MAKKKAVKVLRKQKKRETLRRFTQKQNIGRACLTAQEFRLLQRMSHSSKALRNVGLYTMKQSYLNYNKMATVKEVDTAMQADMNYWGIQSNSVQAIRRALFTEVKSFFKALEQWKKNPEKFTGRPKFPNYSHSTDKRIIEIYQVPKVDENGFWMIPMSVAFRKKFGSIKIRMPKNLRNKNISYIEIVPKQKGRFFEVHYTYEMHVSQMKKQPMTTSNALGCDLGVDRLVSCVTNTGDAFLIDGKKLKSINQYFNKTIRNLQQKNVENGLSKRIVTNKIAALWHKRERQIHGYIAQTVGLLFKKVKEFDIDTIVVGCNAGWKQNSHMGKKNNQKFVQIPFHKLIAAIENKCIKEGIRFFKQEESYTSKASFLDKDPVPVWSKDDRTQYRFSGKRITRGLYQSKAGTCIHADINGALNTLQKSQVVELDGNLKVKTPILLEVQKRKAVASRIA</sequence>
<evidence type="ECO:0000313" key="7">
    <source>
        <dbReference type="EMBL" id="AAP25423.1"/>
    </source>
</evidence>
<dbReference type="NCBIfam" id="TIGR01766">
    <property type="entry name" value="IS200/IS605 family accessory protein TnpB-like domain"/>
    <property type="match status" value="1"/>
</dbReference>
<evidence type="ECO:0000256" key="1">
    <source>
        <dbReference type="ARBA" id="ARBA00008761"/>
    </source>
</evidence>
<gene>
    <name evidence="7" type="ordered locus">BA_1484</name>
</gene>
<dbReference type="GO" id="GO:0003677">
    <property type="term" value="F:DNA binding"/>
    <property type="evidence" value="ECO:0007669"/>
    <property type="project" value="UniProtKB-KW"/>
</dbReference>
<accession>A0A6H3AIC7</accession>
<evidence type="ECO:0000313" key="8">
    <source>
        <dbReference type="Proteomes" id="UP000000427"/>
    </source>
</evidence>
<dbReference type="Pfam" id="PF07282">
    <property type="entry name" value="Cas12f1-like_TNB"/>
    <property type="match status" value="1"/>
</dbReference>
<protein>
    <submittedName>
        <fullName evidence="7">Transposase, IS605 family</fullName>
    </submittedName>
</protein>
<dbReference type="Proteomes" id="UP000000427">
    <property type="component" value="Chromosome"/>
</dbReference>
<dbReference type="OrthoDB" id="442799at2"/>
<dbReference type="OMA" id="ILPRNRC"/>
<dbReference type="EMBL" id="AE016879">
    <property type="protein sequence ID" value="AAP25423.1"/>
    <property type="molecule type" value="Genomic_DNA"/>
</dbReference>
<dbReference type="RefSeq" id="WP_001074770.1">
    <property type="nucleotide sequence ID" value="NZ_AP014833.1"/>
</dbReference>
<dbReference type="GO" id="GO:0006310">
    <property type="term" value="P:DNA recombination"/>
    <property type="evidence" value="ECO:0007669"/>
    <property type="project" value="UniProtKB-KW"/>
</dbReference>
<evidence type="ECO:0000256" key="2">
    <source>
        <dbReference type="ARBA" id="ARBA00022578"/>
    </source>
</evidence>
<keyword evidence="2" id="KW-0815">Transposition</keyword>
<keyword evidence="4" id="KW-0233">DNA recombination</keyword>
<dbReference type="InterPro" id="IPR010095">
    <property type="entry name" value="Cas12f1-like_TNB"/>
</dbReference>
<dbReference type="AlphaFoldDB" id="A0A6H3AIC7"/>
<dbReference type="InterPro" id="IPR001959">
    <property type="entry name" value="Transposase"/>
</dbReference>
<name>A0A6H3AIC7_BACAN</name>
<dbReference type="NCBIfam" id="NF040570">
    <property type="entry name" value="guided_TnpB"/>
    <property type="match status" value="1"/>
</dbReference>
<dbReference type="GO" id="GO:0032196">
    <property type="term" value="P:transposition"/>
    <property type="evidence" value="ECO:0007669"/>
    <property type="project" value="UniProtKB-KW"/>
</dbReference>
<evidence type="ECO:0000256" key="4">
    <source>
        <dbReference type="ARBA" id="ARBA00023172"/>
    </source>
</evidence>
<keyword evidence="3" id="KW-0238">DNA-binding</keyword>
<feature type="domain" description="Probable transposase IS891/IS1136/IS1341" evidence="5">
    <location>
        <begin position="199"/>
        <end position="318"/>
    </location>
</feature>
<dbReference type="KEGG" id="ban:BA_1484"/>
<proteinExistence type="inferred from homology"/>
<organism evidence="7 8">
    <name type="scientific">Bacillus anthracis</name>
    <name type="common">anthrax bacterium</name>
    <dbReference type="NCBI Taxonomy" id="1392"/>
    <lineage>
        <taxon>Bacteria</taxon>
        <taxon>Bacillati</taxon>
        <taxon>Bacillota</taxon>
        <taxon>Bacilli</taxon>
        <taxon>Bacillales</taxon>
        <taxon>Bacillaceae</taxon>
        <taxon>Bacillus</taxon>
        <taxon>Bacillus cereus group</taxon>
    </lineage>
</organism>
<reference evidence="7 8" key="1">
    <citation type="journal article" date="2003" name="Nature">
        <title>The genome sequence of Bacillus anthracis Ames and comparison to closely related bacteria.</title>
        <authorList>
            <person name="Read T.D."/>
            <person name="Peterson S.N."/>
            <person name="Tourasse N."/>
            <person name="Baillie L.W."/>
            <person name="Paulsen I.T."/>
            <person name="Nelson K.E."/>
            <person name="Tettelin H."/>
            <person name="Fouts D.E."/>
            <person name="Eisen J.A."/>
            <person name="Gill S.R."/>
            <person name="Holtzapple E.K."/>
            <person name="Okstad O.A."/>
            <person name="Helgason E."/>
            <person name="Rilstone J."/>
            <person name="Wu M."/>
            <person name="Kolonay J.F."/>
            <person name="Beanan M.J."/>
            <person name="Dodson R.J."/>
            <person name="Brinkac L.M."/>
            <person name="Gwinn M."/>
            <person name="DeBoy R.T."/>
            <person name="Madpu R."/>
            <person name="Daugherty S.C."/>
            <person name="Durkin A.S."/>
            <person name="Haft D.H."/>
            <person name="Nelson W.C."/>
            <person name="Peterson J.D."/>
            <person name="Pop M."/>
            <person name="Khouri H.M."/>
            <person name="Radune D."/>
            <person name="Benton J.L."/>
            <person name="Mahamoud Y."/>
            <person name="Jiang L."/>
            <person name="Hance I.R."/>
            <person name="Weidman J.F."/>
            <person name="Berry K.J."/>
            <person name="Plaut R.D."/>
            <person name="Wolf A.M."/>
            <person name="Watkins K.L."/>
            <person name="Nierman W.C."/>
            <person name="Hazen A."/>
            <person name="Cline R."/>
            <person name="Redmond C."/>
            <person name="Thwaite J.E."/>
            <person name="White O."/>
            <person name="Salzberg S.L."/>
            <person name="Thomason B."/>
            <person name="Friedlander A.M."/>
            <person name="Koehler T.M."/>
            <person name="Hanna P.C."/>
            <person name="Kolsto A.B."/>
            <person name="Fraser C.M."/>
        </authorList>
    </citation>
    <scope>NUCLEOTIDE SEQUENCE [LARGE SCALE GENOMIC DNA]</scope>
    <source>
        <strain evidence="8">Ames / isolate Porton</strain>
    </source>
</reference>
<evidence type="ECO:0000259" key="6">
    <source>
        <dbReference type="Pfam" id="PF07282"/>
    </source>
</evidence>
<feature type="domain" description="Cas12f1-like TNB" evidence="6">
    <location>
        <begin position="339"/>
        <end position="416"/>
    </location>
</feature>
<dbReference type="Pfam" id="PF01385">
    <property type="entry name" value="OrfB_IS605"/>
    <property type="match status" value="1"/>
</dbReference>
<dbReference type="GeneID" id="45021460"/>
<comment type="similarity">
    <text evidence="1">In the C-terminal section; belongs to the transposase 35 family.</text>
</comment>
<evidence type="ECO:0000259" key="5">
    <source>
        <dbReference type="Pfam" id="PF01385"/>
    </source>
</evidence>